<keyword evidence="4" id="KW-0808">Transferase</keyword>
<dbReference type="GO" id="GO:0016301">
    <property type="term" value="F:kinase activity"/>
    <property type="evidence" value="ECO:0007669"/>
    <property type="project" value="UniProtKB-KW"/>
</dbReference>
<dbReference type="CDD" id="cd05121">
    <property type="entry name" value="ABC1_ADCK3-like"/>
    <property type="match status" value="1"/>
</dbReference>
<dbReference type="Gene3D" id="1.10.510.10">
    <property type="entry name" value="Transferase(Phosphotransferase) domain 1"/>
    <property type="match status" value="1"/>
</dbReference>
<evidence type="ECO:0000256" key="2">
    <source>
        <dbReference type="SAM" id="Phobius"/>
    </source>
</evidence>
<name>A0A4U9QYY8_HATHI</name>
<sequence length="552" mass="63016">MIKCLGGKVSLNIKRDIIHMKNSIQRFREIIKVLAYYGFGFIMDNTIKGDTEQSPKNLRKAFEELGPTFIKIGQILSTRQDLLPENFTDELSKLQNNVLPESFHNIEEVFEEEFNATIKDTFKFFDENPLASASIAQVHTAILKDSREVIVKIQRPNIKEEMEMDLQILHKILSLTKSKLANFIIDPKEAIEELQLSTKLELDFTNEVNNLKRFKKANLKVPYIHVPYVIDELCSTRVITMEKLNGFSIKNISKLEEFNYNKEKLCKNLILSFFKQIFDDNFFHGDPHPGNILIDKGKICFIDFGIMGSLSSTLQEALNELIIAIVYEDINKIISVLMSIGIKTGYIDRNNLYEDIDYLLSCYMSTSLKNIKMSQMLQEVMECASSNNIRLPKDLTLLIRSLVIVEGVAVRISPDINILSIAAPYVKSKNKNFLFNDLNLENFILRSSNFIKDSAKVPTKFIELSDSIVKGRAKLQLKMNGLNRSINELNKMVNRLVFALIISAMIVSSSMFLIYNIGPKVYNTSLIGIVGYFIAGFMGFWLLISIKRSGKL</sequence>
<proteinExistence type="inferred from homology"/>
<keyword evidence="2" id="KW-0472">Membrane</keyword>
<accession>A0A4U9QYY8</accession>
<dbReference type="InterPro" id="IPR011009">
    <property type="entry name" value="Kinase-like_dom_sf"/>
</dbReference>
<dbReference type="InterPro" id="IPR004147">
    <property type="entry name" value="ABC1_dom"/>
</dbReference>
<protein>
    <submittedName>
        <fullName evidence="4">Putative unusual protein kinase</fullName>
    </submittedName>
</protein>
<reference evidence="4 5" key="1">
    <citation type="submission" date="2019-05" db="EMBL/GenBank/DDBJ databases">
        <authorList>
            <consortium name="Pathogen Informatics"/>
        </authorList>
    </citation>
    <scope>NUCLEOTIDE SEQUENCE [LARGE SCALE GENOMIC DNA]</scope>
    <source>
        <strain evidence="4 5">NCTC503</strain>
    </source>
</reference>
<evidence type="ECO:0000259" key="3">
    <source>
        <dbReference type="Pfam" id="PF03109"/>
    </source>
</evidence>
<dbReference type="InterPro" id="IPR050154">
    <property type="entry name" value="UbiB_kinase"/>
</dbReference>
<evidence type="ECO:0000313" key="5">
    <source>
        <dbReference type="Proteomes" id="UP000308489"/>
    </source>
</evidence>
<feature type="transmembrane region" description="Helical" evidence="2">
    <location>
        <begin position="496"/>
        <end position="515"/>
    </location>
</feature>
<keyword evidence="2" id="KW-1133">Transmembrane helix</keyword>
<keyword evidence="5" id="KW-1185">Reference proteome</keyword>
<feature type="domain" description="ABC1 atypical kinase-like" evidence="3">
    <location>
        <begin position="93"/>
        <end position="335"/>
    </location>
</feature>
<gene>
    <name evidence="4" type="primary">ubiB</name>
    <name evidence="4" type="ORF">NCTC503_00035</name>
</gene>
<dbReference type="PANTHER" id="PTHR10566:SF113">
    <property type="entry name" value="PROTEIN ACTIVITY OF BC1 COMPLEX KINASE 7, CHLOROPLASTIC"/>
    <property type="match status" value="1"/>
</dbReference>
<dbReference type="Proteomes" id="UP000308489">
    <property type="component" value="Chromosome 1"/>
</dbReference>
<dbReference type="EMBL" id="LR590481">
    <property type="protein sequence ID" value="VTQ81610.1"/>
    <property type="molecule type" value="Genomic_DNA"/>
</dbReference>
<dbReference type="AlphaFoldDB" id="A0A4U9QYY8"/>
<dbReference type="KEGG" id="hhw:NCTC503_00035"/>
<feature type="transmembrane region" description="Helical" evidence="2">
    <location>
        <begin position="521"/>
        <end position="544"/>
    </location>
</feature>
<keyword evidence="2" id="KW-0812">Transmembrane</keyword>
<evidence type="ECO:0000313" key="4">
    <source>
        <dbReference type="EMBL" id="VTQ81610.1"/>
    </source>
</evidence>
<keyword evidence="4" id="KW-0418">Kinase</keyword>
<dbReference type="SUPFAM" id="SSF56112">
    <property type="entry name" value="Protein kinase-like (PK-like)"/>
    <property type="match status" value="1"/>
</dbReference>
<organism evidence="4 5">
    <name type="scientific">Hathewaya histolytica</name>
    <name type="common">Clostridium histolyticum</name>
    <dbReference type="NCBI Taxonomy" id="1498"/>
    <lineage>
        <taxon>Bacteria</taxon>
        <taxon>Bacillati</taxon>
        <taxon>Bacillota</taxon>
        <taxon>Clostridia</taxon>
        <taxon>Eubacteriales</taxon>
        <taxon>Clostridiaceae</taxon>
        <taxon>Hathewaya</taxon>
    </lineage>
</organism>
<dbReference type="Pfam" id="PF03109">
    <property type="entry name" value="ABC1"/>
    <property type="match status" value="1"/>
</dbReference>
<evidence type="ECO:0000256" key="1">
    <source>
        <dbReference type="ARBA" id="ARBA00009670"/>
    </source>
</evidence>
<dbReference type="PANTHER" id="PTHR10566">
    <property type="entry name" value="CHAPERONE-ACTIVITY OF BC1 COMPLEX CABC1 -RELATED"/>
    <property type="match status" value="1"/>
</dbReference>
<comment type="similarity">
    <text evidence="1">Belongs to the protein kinase superfamily. ADCK protein kinase family.</text>
</comment>